<evidence type="ECO:0000256" key="1">
    <source>
        <dbReference type="ARBA" id="ARBA00023015"/>
    </source>
</evidence>
<feature type="domain" description="HTH gntR-type" evidence="4">
    <location>
        <begin position="11"/>
        <end position="81"/>
    </location>
</feature>
<keyword evidence="1" id="KW-0805">Transcription regulation</keyword>
<dbReference type="GO" id="GO:0003677">
    <property type="term" value="F:DNA binding"/>
    <property type="evidence" value="ECO:0007669"/>
    <property type="project" value="UniProtKB-KW"/>
</dbReference>
<organism evidence="5 6">
    <name type="scientific">Paenibacillus lycopersici</name>
    <dbReference type="NCBI Taxonomy" id="2704462"/>
    <lineage>
        <taxon>Bacteria</taxon>
        <taxon>Bacillati</taxon>
        <taxon>Bacillota</taxon>
        <taxon>Bacilli</taxon>
        <taxon>Bacillales</taxon>
        <taxon>Paenibacillaceae</taxon>
        <taxon>Paenibacillus</taxon>
    </lineage>
</organism>
<gene>
    <name evidence="5" type="ORF">GXP70_04435</name>
</gene>
<dbReference type="SMART" id="SM00345">
    <property type="entry name" value="HTH_GNTR"/>
    <property type="match status" value="1"/>
</dbReference>
<evidence type="ECO:0000259" key="4">
    <source>
        <dbReference type="PROSITE" id="PS50949"/>
    </source>
</evidence>
<reference evidence="5 6" key="1">
    <citation type="submission" date="2020-01" db="EMBL/GenBank/DDBJ databases">
        <title>Paenibacillus sp. nov., isolated from tomato rhizosphere.</title>
        <authorList>
            <person name="Weon H.-Y."/>
            <person name="Lee S.A."/>
        </authorList>
    </citation>
    <scope>NUCLEOTIDE SEQUENCE [LARGE SCALE GENOMIC DNA]</scope>
    <source>
        <strain evidence="5 6">12200R-189</strain>
    </source>
</reference>
<dbReference type="PANTHER" id="PTHR38445">
    <property type="entry name" value="HTH-TYPE TRANSCRIPTIONAL REPRESSOR YTRA"/>
    <property type="match status" value="1"/>
</dbReference>
<dbReference type="Pfam" id="PF00392">
    <property type="entry name" value="GntR"/>
    <property type="match status" value="1"/>
</dbReference>
<evidence type="ECO:0000256" key="2">
    <source>
        <dbReference type="ARBA" id="ARBA00023125"/>
    </source>
</evidence>
<dbReference type="AlphaFoldDB" id="A0A6C0FUY8"/>
<keyword evidence="2" id="KW-0238">DNA-binding</keyword>
<dbReference type="RefSeq" id="WP_162355358.1">
    <property type="nucleotide sequence ID" value="NZ_CP048209.1"/>
</dbReference>
<proteinExistence type="predicted"/>
<name>A0A6C0FUY8_9BACL</name>
<keyword evidence="3" id="KW-0804">Transcription</keyword>
<dbReference type="InterPro" id="IPR036390">
    <property type="entry name" value="WH_DNA-bd_sf"/>
</dbReference>
<accession>A0A6C0FUY8</accession>
<dbReference type="SUPFAM" id="SSF46785">
    <property type="entry name" value="Winged helix' DNA-binding domain"/>
    <property type="match status" value="1"/>
</dbReference>
<dbReference type="PANTHER" id="PTHR38445:SF12">
    <property type="entry name" value="GNTR-FAMILY TRANSCRIPTIONAL REGULATOR"/>
    <property type="match status" value="1"/>
</dbReference>
<dbReference type="KEGG" id="plyc:GXP70_04435"/>
<dbReference type="PROSITE" id="PS50949">
    <property type="entry name" value="HTH_GNTR"/>
    <property type="match status" value="1"/>
</dbReference>
<dbReference type="InterPro" id="IPR000524">
    <property type="entry name" value="Tscrpt_reg_HTH_GntR"/>
</dbReference>
<sequence length="136" mass="15226">MFIELDVQGDVPLHEQIAQQIIAGIAAGVLKPGKTLPSAKRLASDLRIKSQTVHKAYRSLLADGFLVERYDGRLGMLVPPKEEMPRLTERFMDRMHDRLRALAAEGRARGMTEAEFSRACVAIYRSDLSRMGDSLE</sequence>
<dbReference type="GO" id="GO:0003700">
    <property type="term" value="F:DNA-binding transcription factor activity"/>
    <property type="evidence" value="ECO:0007669"/>
    <property type="project" value="InterPro"/>
</dbReference>
<dbReference type="Proteomes" id="UP000476064">
    <property type="component" value="Chromosome"/>
</dbReference>
<keyword evidence="6" id="KW-1185">Reference proteome</keyword>
<dbReference type="InterPro" id="IPR036388">
    <property type="entry name" value="WH-like_DNA-bd_sf"/>
</dbReference>
<evidence type="ECO:0000313" key="6">
    <source>
        <dbReference type="Proteomes" id="UP000476064"/>
    </source>
</evidence>
<evidence type="ECO:0000256" key="3">
    <source>
        <dbReference type="ARBA" id="ARBA00023163"/>
    </source>
</evidence>
<protein>
    <submittedName>
        <fullName evidence="5">GntR family transcriptional regulator</fullName>
    </submittedName>
</protein>
<dbReference type="Gene3D" id="1.10.10.10">
    <property type="entry name" value="Winged helix-like DNA-binding domain superfamily/Winged helix DNA-binding domain"/>
    <property type="match status" value="1"/>
</dbReference>
<evidence type="ECO:0000313" key="5">
    <source>
        <dbReference type="EMBL" id="QHT59291.1"/>
    </source>
</evidence>
<dbReference type="EMBL" id="CP048209">
    <property type="protein sequence ID" value="QHT59291.1"/>
    <property type="molecule type" value="Genomic_DNA"/>
</dbReference>